<dbReference type="Proteomes" id="UP000007015">
    <property type="component" value="Chromosome 3"/>
</dbReference>
<dbReference type="EMBL" id="CM000128">
    <property type="protein sequence ID" value="EEC75991.1"/>
    <property type="molecule type" value="Genomic_DNA"/>
</dbReference>
<dbReference type="HOGENOM" id="CLU_2692153_0_0_1"/>
<feature type="compositionally biased region" description="Basic and acidic residues" evidence="1">
    <location>
        <begin position="7"/>
        <end position="28"/>
    </location>
</feature>
<evidence type="ECO:0000256" key="1">
    <source>
        <dbReference type="SAM" id="MobiDB-lite"/>
    </source>
</evidence>
<proteinExistence type="predicted"/>
<feature type="compositionally biased region" description="Basic and acidic residues" evidence="1">
    <location>
        <begin position="47"/>
        <end position="60"/>
    </location>
</feature>
<evidence type="ECO:0000313" key="2">
    <source>
        <dbReference type="EMBL" id="EEC75991.1"/>
    </source>
</evidence>
<evidence type="ECO:0000313" key="3">
    <source>
        <dbReference type="Proteomes" id="UP000007015"/>
    </source>
</evidence>
<keyword evidence="3" id="KW-1185">Reference proteome</keyword>
<feature type="region of interest" description="Disordered" evidence="1">
    <location>
        <begin position="7"/>
        <end position="74"/>
    </location>
</feature>
<dbReference type="AlphaFoldDB" id="B8APY4"/>
<organism evidence="2 3">
    <name type="scientific">Oryza sativa subsp. indica</name>
    <name type="common">Rice</name>
    <dbReference type="NCBI Taxonomy" id="39946"/>
    <lineage>
        <taxon>Eukaryota</taxon>
        <taxon>Viridiplantae</taxon>
        <taxon>Streptophyta</taxon>
        <taxon>Embryophyta</taxon>
        <taxon>Tracheophyta</taxon>
        <taxon>Spermatophyta</taxon>
        <taxon>Magnoliopsida</taxon>
        <taxon>Liliopsida</taxon>
        <taxon>Poales</taxon>
        <taxon>Poaceae</taxon>
        <taxon>BOP clade</taxon>
        <taxon>Oryzoideae</taxon>
        <taxon>Oryzeae</taxon>
        <taxon>Oryzinae</taxon>
        <taxon>Oryza</taxon>
        <taxon>Oryza sativa</taxon>
    </lineage>
</organism>
<reference evidence="2 3" key="1">
    <citation type="journal article" date="2005" name="PLoS Biol.">
        <title>The genomes of Oryza sativa: a history of duplications.</title>
        <authorList>
            <person name="Yu J."/>
            <person name="Wang J."/>
            <person name="Lin W."/>
            <person name="Li S."/>
            <person name="Li H."/>
            <person name="Zhou J."/>
            <person name="Ni P."/>
            <person name="Dong W."/>
            <person name="Hu S."/>
            <person name="Zeng C."/>
            <person name="Zhang J."/>
            <person name="Zhang Y."/>
            <person name="Li R."/>
            <person name="Xu Z."/>
            <person name="Li S."/>
            <person name="Li X."/>
            <person name="Zheng H."/>
            <person name="Cong L."/>
            <person name="Lin L."/>
            <person name="Yin J."/>
            <person name="Geng J."/>
            <person name="Li G."/>
            <person name="Shi J."/>
            <person name="Liu J."/>
            <person name="Lv H."/>
            <person name="Li J."/>
            <person name="Wang J."/>
            <person name="Deng Y."/>
            <person name="Ran L."/>
            <person name="Shi X."/>
            <person name="Wang X."/>
            <person name="Wu Q."/>
            <person name="Li C."/>
            <person name="Ren X."/>
            <person name="Wang J."/>
            <person name="Wang X."/>
            <person name="Li D."/>
            <person name="Liu D."/>
            <person name="Zhang X."/>
            <person name="Ji Z."/>
            <person name="Zhao W."/>
            <person name="Sun Y."/>
            <person name="Zhang Z."/>
            <person name="Bao J."/>
            <person name="Han Y."/>
            <person name="Dong L."/>
            <person name="Ji J."/>
            <person name="Chen P."/>
            <person name="Wu S."/>
            <person name="Liu J."/>
            <person name="Xiao Y."/>
            <person name="Bu D."/>
            <person name="Tan J."/>
            <person name="Yang L."/>
            <person name="Ye C."/>
            <person name="Zhang J."/>
            <person name="Xu J."/>
            <person name="Zhou Y."/>
            <person name="Yu Y."/>
            <person name="Zhang B."/>
            <person name="Zhuang S."/>
            <person name="Wei H."/>
            <person name="Liu B."/>
            <person name="Lei M."/>
            <person name="Yu H."/>
            <person name="Li Y."/>
            <person name="Xu H."/>
            <person name="Wei S."/>
            <person name="He X."/>
            <person name="Fang L."/>
            <person name="Zhang Z."/>
            <person name="Zhang Y."/>
            <person name="Huang X."/>
            <person name="Su Z."/>
            <person name="Tong W."/>
            <person name="Li J."/>
            <person name="Tong Z."/>
            <person name="Li S."/>
            <person name="Ye J."/>
            <person name="Wang L."/>
            <person name="Fang L."/>
            <person name="Lei T."/>
            <person name="Chen C."/>
            <person name="Chen H."/>
            <person name="Xu Z."/>
            <person name="Li H."/>
            <person name="Huang H."/>
            <person name="Zhang F."/>
            <person name="Xu H."/>
            <person name="Li N."/>
            <person name="Zhao C."/>
            <person name="Li S."/>
            <person name="Dong L."/>
            <person name="Huang Y."/>
            <person name="Li L."/>
            <person name="Xi Y."/>
            <person name="Qi Q."/>
            <person name="Li W."/>
            <person name="Zhang B."/>
            <person name="Hu W."/>
            <person name="Zhang Y."/>
            <person name="Tian X."/>
            <person name="Jiao Y."/>
            <person name="Liang X."/>
            <person name="Jin J."/>
            <person name="Gao L."/>
            <person name="Zheng W."/>
            <person name="Hao B."/>
            <person name="Liu S."/>
            <person name="Wang W."/>
            <person name="Yuan L."/>
            <person name="Cao M."/>
            <person name="McDermott J."/>
            <person name="Samudrala R."/>
            <person name="Wang J."/>
            <person name="Wong G.K."/>
            <person name="Yang H."/>
        </authorList>
    </citation>
    <scope>NUCLEOTIDE SEQUENCE [LARGE SCALE GENOMIC DNA]</scope>
    <source>
        <strain evidence="3">cv. 93-11</strain>
    </source>
</reference>
<name>B8APY4_ORYSI</name>
<sequence>MAWLEYAKEEEARGYGERGGERRREEVRAGTVCSGGECTEEEEARGDEERGWERHWEESHAAATASWAHGEFDR</sequence>
<accession>B8APY4</accession>
<protein>
    <submittedName>
        <fullName evidence="2">Uncharacterized protein</fullName>
    </submittedName>
</protein>
<gene>
    <name evidence="2" type="ORF">OsI_13115</name>
</gene>
<dbReference type="Gramene" id="BGIOSGA010002-TA">
    <property type="protein sequence ID" value="BGIOSGA010002-PA"/>
    <property type="gene ID" value="BGIOSGA010002"/>
</dbReference>